<evidence type="ECO:0000259" key="1">
    <source>
        <dbReference type="Pfam" id="PF04734"/>
    </source>
</evidence>
<name>A0A923LBA3_9FIRM</name>
<evidence type="ECO:0000313" key="3">
    <source>
        <dbReference type="Proteomes" id="UP000649345"/>
    </source>
</evidence>
<evidence type="ECO:0000313" key="2">
    <source>
        <dbReference type="EMBL" id="MBC5659344.1"/>
    </source>
</evidence>
<dbReference type="InterPro" id="IPR031329">
    <property type="entry name" value="NEUT/ALK_ceramidase_N"/>
</dbReference>
<dbReference type="AlphaFoldDB" id="A0A923LBA3"/>
<feature type="domain" description="Neutral/alkaline non-lysosomal ceramidase N-terminal" evidence="1">
    <location>
        <begin position="5"/>
        <end position="210"/>
    </location>
</feature>
<proteinExistence type="predicted"/>
<gene>
    <name evidence="2" type="ORF">H8S44_06130</name>
</gene>
<protein>
    <submittedName>
        <fullName evidence="2">Neutral/alkaline non-lysosomal ceramidase N-terminal domain-containing protein</fullName>
    </submittedName>
</protein>
<reference evidence="2" key="1">
    <citation type="submission" date="2020-08" db="EMBL/GenBank/DDBJ databases">
        <title>Genome public.</title>
        <authorList>
            <person name="Liu C."/>
            <person name="Sun Q."/>
        </authorList>
    </citation>
    <scope>NUCLEOTIDE SEQUENCE</scope>
    <source>
        <strain evidence="2">NSJ-68</strain>
    </source>
</reference>
<dbReference type="Proteomes" id="UP000649345">
    <property type="component" value="Unassembled WGS sequence"/>
</dbReference>
<sequence length="446" mass="49728">MTLKAGMAITDISPEKGEELGGYPHYPRHNTGVHDPLQAAAMYLNNGTEEIALVTLDLLFYSKKHVKEVRERVRQACGIPENHVMISCSHTHSGPWAAGRLDIESLEAGAQQPEEYVKSLNDKIVSAVESAKKEAFEAEFTSGTAHCGAESGVGGNRRAPGGPHDPLVSVMAVRDKEKKIRGIFVNYTLHPTFIHEWSTVCTADYPGYLKQQLREMHPDAVIGFSQGASGNQSSRYYRQGESFDEAERVGRILGKAADTVLEHAAWTGELPIRTADKSIELELRTFGTEEELEKKVAQDKKTYEELYEKYGKSENREEYYLWQNANLKMLGSEDQLGYVKMQKQGMRIELLTDENPAEIQVIILGDTCIVGVQGEIFVEYALYIKAMAGYEMVVFNELTNGCLPGYLYTPESLVEGGYETDTSMLGEKFGRHLVDAVLDVIEETKH</sequence>
<keyword evidence="3" id="KW-1185">Reference proteome</keyword>
<dbReference type="RefSeq" id="WP_186871708.1">
    <property type="nucleotide sequence ID" value="NZ_JACOOR010000003.1"/>
</dbReference>
<organism evidence="2 3">
    <name type="scientific">Anaerosacchariphilus hominis</name>
    <dbReference type="NCBI Taxonomy" id="2763017"/>
    <lineage>
        <taxon>Bacteria</taxon>
        <taxon>Bacillati</taxon>
        <taxon>Bacillota</taxon>
        <taxon>Clostridia</taxon>
        <taxon>Lachnospirales</taxon>
        <taxon>Lachnospiraceae</taxon>
        <taxon>Anaerosacchariphilus</taxon>
    </lineage>
</organism>
<comment type="caution">
    <text evidence="2">The sequence shown here is derived from an EMBL/GenBank/DDBJ whole genome shotgun (WGS) entry which is preliminary data.</text>
</comment>
<dbReference type="Pfam" id="PF04734">
    <property type="entry name" value="Ceramidase_alk"/>
    <property type="match status" value="1"/>
</dbReference>
<dbReference type="EMBL" id="JACOOR010000003">
    <property type="protein sequence ID" value="MBC5659344.1"/>
    <property type="molecule type" value="Genomic_DNA"/>
</dbReference>
<accession>A0A923LBA3</accession>